<dbReference type="GO" id="GO:0016874">
    <property type="term" value="F:ligase activity"/>
    <property type="evidence" value="ECO:0007669"/>
    <property type="project" value="UniProtKB-KW"/>
</dbReference>
<feature type="domain" description="AMP-dependent synthetase/ligase" evidence="6">
    <location>
        <begin position="24"/>
        <end position="426"/>
    </location>
</feature>
<comment type="similarity">
    <text evidence="1">Belongs to the ATP-dependent AMP-binding enzyme family.</text>
</comment>
<evidence type="ECO:0000256" key="5">
    <source>
        <dbReference type="ARBA" id="ARBA00032875"/>
    </source>
</evidence>
<keyword evidence="2 7" id="KW-0436">Ligase</keyword>
<keyword evidence="3" id="KW-0276">Fatty acid metabolism</keyword>
<dbReference type="InterPro" id="IPR042099">
    <property type="entry name" value="ANL_N_sf"/>
</dbReference>
<dbReference type="Pfam" id="PF00501">
    <property type="entry name" value="AMP-binding"/>
    <property type="match status" value="1"/>
</dbReference>
<evidence type="ECO:0000259" key="6">
    <source>
        <dbReference type="Pfam" id="PF00501"/>
    </source>
</evidence>
<evidence type="ECO:0000313" key="8">
    <source>
        <dbReference type="Proteomes" id="UP000249324"/>
    </source>
</evidence>
<name>A0ABD6FCB7_9PSEU</name>
<reference evidence="7 8" key="1">
    <citation type="journal article" date="2021" name="BMC Genomics">
        <title>Genome-resolved metagenome and metatranscriptome analyses of thermophilic composting reveal key bacterial players and their metabolic interactions.</title>
        <authorList>
            <person name="Braga L.P.P."/>
            <person name="Pereira R.V."/>
            <person name="Martins L.F."/>
            <person name="Moura L.M.S."/>
            <person name="Sanchez F.B."/>
            <person name="Patane J.S.L."/>
            <person name="da Silva A.M."/>
            <person name="Setubal J.C."/>
        </authorList>
    </citation>
    <scope>NUCLEOTIDE SEQUENCE [LARGE SCALE GENOMIC DNA]</scope>
    <source>
        <strain evidence="7">ZC4RG45</strain>
    </source>
</reference>
<protein>
    <recommendedName>
        <fullName evidence="5">Acyl-CoA synthetase</fullName>
    </recommendedName>
</protein>
<evidence type="ECO:0000256" key="4">
    <source>
        <dbReference type="ARBA" id="ARBA00023098"/>
    </source>
</evidence>
<dbReference type="InterPro" id="IPR020845">
    <property type="entry name" value="AMP-binding_CS"/>
</dbReference>
<dbReference type="Pfam" id="PF23562">
    <property type="entry name" value="AMP-binding_C_3"/>
    <property type="match status" value="1"/>
</dbReference>
<dbReference type="GO" id="GO:0006631">
    <property type="term" value="P:fatty acid metabolic process"/>
    <property type="evidence" value="ECO:0007669"/>
    <property type="project" value="UniProtKB-KW"/>
</dbReference>
<evidence type="ECO:0000256" key="1">
    <source>
        <dbReference type="ARBA" id="ARBA00006432"/>
    </source>
</evidence>
<dbReference type="SUPFAM" id="SSF56801">
    <property type="entry name" value="Acetyl-CoA synthetase-like"/>
    <property type="match status" value="1"/>
</dbReference>
<dbReference type="PROSITE" id="PS00455">
    <property type="entry name" value="AMP_BINDING"/>
    <property type="match status" value="1"/>
</dbReference>
<sequence length="611" mass="65875">MTTTGEIALTHQSGKKVRTLPEAFQETARLRPSAVALRTPGNKVAITWREYADRVRKLAAGFAALGVGHGDTVGVLLTNRPEFHLVDTAALHLGAAPFSIYITSSPEQISYLFSNADNKVVVTEQKFLKTIQATQSDVEHVVVVDGEAGEGTLTLDDVMARGSDDFDFEATWRAVRPSDLATVIYTSGTTGPPKGVEITHANLMAEADAIVKLTATTADDRITSYLPHAHIADRMTAHYANLLMGVQVTTVDDPRAIAAALPDTRPTVWLGVPRVWQKLKAGVEAKLAAEESPIKKKLAGWAVDVGIRAAKLRLNGESVPLPLRIQAQLADRLVLGKIRHALGFDQLRHGISGAAAIPIDTLYFFWGLGIPVYEVWGMSENCGGATSNVAGANRVGTVGRPMHGIEVKLAEDGELLLRGAVVMRGYRKQPDKTAEAIDADGWLHTGDIGTIDEDGYVRIVDRKKELIINEAGKNMSPTNIENAMKAASPLIGQVVAIGDNRPYITALVVLDPEAVQAKKDDFGLAELTPSAAAENPKVRDAVTADIREGNKRLSRVEQIKRFVILPQFWEPGGDEITPTMKLKRKPIAEKYAADIEALYSTPAGPAVIDLG</sequence>
<dbReference type="PANTHER" id="PTHR43272:SF32">
    <property type="entry name" value="AMP-DEPENDENT SYNTHETASE_LIGASE DOMAIN-CONTAINING PROTEIN"/>
    <property type="match status" value="1"/>
</dbReference>
<dbReference type="InterPro" id="IPR000873">
    <property type="entry name" value="AMP-dep_synth/lig_dom"/>
</dbReference>
<dbReference type="Proteomes" id="UP000249324">
    <property type="component" value="Unassembled WGS sequence"/>
</dbReference>
<accession>A0ABD6FCB7</accession>
<dbReference type="Gene3D" id="3.40.50.12780">
    <property type="entry name" value="N-terminal domain of ligase-like"/>
    <property type="match status" value="1"/>
</dbReference>
<evidence type="ECO:0000256" key="3">
    <source>
        <dbReference type="ARBA" id="ARBA00022832"/>
    </source>
</evidence>
<dbReference type="PANTHER" id="PTHR43272">
    <property type="entry name" value="LONG-CHAIN-FATTY-ACID--COA LIGASE"/>
    <property type="match status" value="1"/>
</dbReference>
<dbReference type="EMBL" id="QGUI02000013">
    <property type="protein sequence ID" value="MFO7191038.1"/>
    <property type="molecule type" value="Genomic_DNA"/>
</dbReference>
<gene>
    <name evidence="7" type="ORF">DIU77_002195</name>
</gene>
<comment type="caution">
    <text evidence="7">The sequence shown here is derived from an EMBL/GenBank/DDBJ whole genome shotgun (WGS) entry which is preliminary data.</text>
</comment>
<organism evidence="7 8">
    <name type="scientific">Thermocrispum agreste</name>
    <dbReference type="NCBI Taxonomy" id="37925"/>
    <lineage>
        <taxon>Bacteria</taxon>
        <taxon>Bacillati</taxon>
        <taxon>Actinomycetota</taxon>
        <taxon>Actinomycetes</taxon>
        <taxon>Pseudonocardiales</taxon>
        <taxon>Pseudonocardiaceae</taxon>
        <taxon>Thermocrispum</taxon>
    </lineage>
</organism>
<proteinExistence type="inferred from homology"/>
<evidence type="ECO:0000313" key="7">
    <source>
        <dbReference type="EMBL" id="MFO7191038.1"/>
    </source>
</evidence>
<dbReference type="CDD" id="cd05907">
    <property type="entry name" value="VL_LC_FACS_like"/>
    <property type="match status" value="1"/>
</dbReference>
<keyword evidence="4" id="KW-0443">Lipid metabolism</keyword>
<dbReference type="AlphaFoldDB" id="A0ABD6FCB7"/>
<evidence type="ECO:0000256" key="2">
    <source>
        <dbReference type="ARBA" id="ARBA00022598"/>
    </source>
</evidence>